<reference evidence="2" key="2">
    <citation type="journal article" date="2018" name="Mol. Plant Microbe Interact.">
        <title>Genome sequence resources for the wheat stripe rust pathogen (Puccinia striiformis f. sp. tritici) and the barley stripe rust pathogen (Puccinia striiformis f. sp. hordei).</title>
        <authorList>
            <person name="Xia C."/>
            <person name="Wang M."/>
            <person name="Yin C."/>
            <person name="Cornejo O.E."/>
            <person name="Hulbert S.H."/>
            <person name="Chen X."/>
        </authorList>
    </citation>
    <scope>NUCLEOTIDE SEQUENCE [LARGE SCALE GENOMIC DNA]</scope>
    <source>
        <strain evidence="2">93-210</strain>
    </source>
</reference>
<accession>A0ACC0DUT6</accession>
<reference evidence="1 2" key="3">
    <citation type="journal article" date="2022" name="Microbiol. Spectr.">
        <title>Folding features and dynamics of 3D genome architecture in plant fungal pathogens.</title>
        <authorList>
            <person name="Xia C."/>
        </authorList>
    </citation>
    <scope>NUCLEOTIDE SEQUENCE [LARGE SCALE GENOMIC DNA]</scope>
    <source>
        <strain evidence="1 2">93-210</strain>
    </source>
</reference>
<protein>
    <submittedName>
        <fullName evidence="1">Uncharacterized protein</fullName>
    </submittedName>
</protein>
<gene>
    <name evidence="1" type="ORF">MJO28_014746</name>
</gene>
<keyword evidence="2" id="KW-1185">Reference proteome</keyword>
<proteinExistence type="predicted"/>
<dbReference type="Proteomes" id="UP001060170">
    <property type="component" value="Chromosome 15"/>
</dbReference>
<comment type="caution">
    <text evidence="1">The sequence shown here is derived from an EMBL/GenBank/DDBJ whole genome shotgun (WGS) entry which is preliminary data.</text>
</comment>
<organism evidence="1 2">
    <name type="scientific">Puccinia striiformis f. sp. tritici</name>
    <dbReference type="NCBI Taxonomy" id="168172"/>
    <lineage>
        <taxon>Eukaryota</taxon>
        <taxon>Fungi</taxon>
        <taxon>Dikarya</taxon>
        <taxon>Basidiomycota</taxon>
        <taxon>Pucciniomycotina</taxon>
        <taxon>Pucciniomycetes</taxon>
        <taxon>Pucciniales</taxon>
        <taxon>Pucciniaceae</taxon>
        <taxon>Puccinia</taxon>
    </lineage>
</organism>
<sequence>MEPEDTAWTHNCAPDVWRNVIEDAHVELPHDIKSRSNQTQRSREFLGEKEWMPSSTDSVVGLWVLLLLYGHWPGPVQPVITHDRLNHRSGRLVNEMSEDRY</sequence>
<evidence type="ECO:0000313" key="1">
    <source>
        <dbReference type="EMBL" id="KAI7939167.1"/>
    </source>
</evidence>
<name>A0ACC0DUT6_9BASI</name>
<reference evidence="2" key="1">
    <citation type="journal article" date="2018" name="BMC Genomics">
        <title>Genomic insights into host adaptation between the wheat stripe rust pathogen (Puccinia striiformis f. sp. tritici) and the barley stripe rust pathogen (Puccinia striiformis f. sp. hordei).</title>
        <authorList>
            <person name="Xia C."/>
            <person name="Wang M."/>
            <person name="Yin C."/>
            <person name="Cornejo O.E."/>
            <person name="Hulbert S.H."/>
            <person name="Chen X."/>
        </authorList>
    </citation>
    <scope>NUCLEOTIDE SEQUENCE [LARGE SCALE GENOMIC DNA]</scope>
    <source>
        <strain evidence="2">93-210</strain>
    </source>
</reference>
<evidence type="ECO:0000313" key="2">
    <source>
        <dbReference type="Proteomes" id="UP001060170"/>
    </source>
</evidence>
<dbReference type="EMBL" id="CM045879">
    <property type="protein sequence ID" value="KAI7939167.1"/>
    <property type="molecule type" value="Genomic_DNA"/>
</dbReference>